<comment type="caution">
    <text evidence="1">The sequence shown here is derived from an EMBL/GenBank/DDBJ whole genome shotgun (WGS) entry which is preliminary data.</text>
</comment>
<name>A0A645IN38_9ZZZZ</name>
<gene>
    <name evidence="1" type="ORF">SDC9_200390</name>
</gene>
<accession>A0A645IN38</accession>
<evidence type="ECO:0000313" key="1">
    <source>
        <dbReference type="EMBL" id="MPN52728.1"/>
    </source>
</evidence>
<dbReference type="EMBL" id="VSSQ01119101">
    <property type="protein sequence ID" value="MPN52728.1"/>
    <property type="molecule type" value="Genomic_DNA"/>
</dbReference>
<dbReference type="AlphaFoldDB" id="A0A645IN38"/>
<protein>
    <submittedName>
        <fullName evidence="1">Uncharacterized protein</fullName>
    </submittedName>
</protein>
<reference evidence="1" key="1">
    <citation type="submission" date="2019-08" db="EMBL/GenBank/DDBJ databases">
        <authorList>
            <person name="Kucharzyk K."/>
            <person name="Murdoch R.W."/>
            <person name="Higgins S."/>
            <person name="Loffler F."/>
        </authorList>
    </citation>
    <scope>NUCLEOTIDE SEQUENCE</scope>
</reference>
<sequence>MKNTANHYISKIVVSVDGKEIEEKTLKSQSDVKTEHVLFEIKDLKKGSKIEVEATCNVFGKLKESMVL</sequence>
<proteinExistence type="predicted"/>
<organism evidence="1">
    <name type="scientific">bioreactor metagenome</name>
    <dbReference type="NCBI Taxonomy" id="1076179"/>
    <lineage>
        <taxon>unclassified sequences</taxon>
        <taxon>metagenomes</taxon>
        <taxon>ecological metagenomes</taxon>
    </lineage>
</organism>